<name>A0A2M8RA87_9BRAD</name>
<dbReference type="SUPFAM" id="SSF54631">
    <property type="entry name" value="CBS-domain pair"/>
    <property type="match status" value="1"/>
</dbReference>
<sequence>MERTSGAAPLLSLDAVVIDAETTGLDPRKARVIELAGVRLSAGKLVDGGSFVQLLRPPDQPIPPETTRIHGIDDATVAESPLFADIWPRFEAFLGRTVVIGHMIGFDLAVLKRECDLAGLPWSRPRTLDTRLLAEIVAPELGGYELENLATWLGIDVVGRHSALGDAITTARVFLALLPRLREHGIRTLAQAERSCRALTAVLDDQVRMGWIEAVEATARIDAEQALKRFDAYAYRHRNRDIMRSPAIFVGADVSVSGALSRMTSERISAVYISAPDAAADDVKAVEAGIVTERDVLRAIASLGAPALELPVHRIMSKPLASVAEDALVYRAIGRMNRLKTRHLGVVDEAGRVVGALSARDLLRLRAGEAISLGDEIEDASDTHALAVAWAKLPRVAEVLFAEALSGRQIADVISSELCALTRQAAVIAERLMRERGEGAPPSPYTLVVLGSAGRGESLLALDQDNAVIFERGEPGGDEDRWFAAFGAHVADILHEAGVPYCRGGVMAKNPPWRGSVATWRDRIEHWVWRANPKDLLSVDIFFDLRAVHGDGSLAVSVRQAAFAAAEGQVAFAKLLVDGISVPRSLKFFGGIRTEGGRIDLKAAGLFGLVAAARAMAIRYHVMGRSTPQRLAGVKAVVGRGETDLDALDEAHGVFLELIVAQQIVDVAQGTPPSNAVLVKRLSAPDRERLRAALEAVTMIDDLTRDLLFRD</sequence>
<dbReference type="CDD" id="cd06127">
    <property type="entry name" value="DEDDh"/>
    <property type="match status" value="1"/>
</dbReference>
<evidence type="ECO:0000256" key="3">
    <source>
        <dbReference type="PROSITE-ProRule" id="PRU00703"/>
    </source>
</evidence>
<dbReference type="SMART" id="SM00116">
    <property type="entry name" value="CBS"/>
    <property type="match status" value="2"/>
</dbReference>
<dbReference type="Pfam" id="PF00929">
    <property type="entry name" value="RNase_T"/>
    <property type="match status" value="1"/>
</dbReference>
<dbReference type="Pfam" id="PF00571">
    <property type="entry name" value="CBS"/>
    <property type="match status" value="2"/>
</dbReference>
<evidence type="ECO:0000259" key="4">
    <source>
        <dbReference type="PROSITE" id="PS51371"/>
    </source>
</evidence>
<dbReference type="InterPro" id="IPR018821">
    <property type="entry name" value="DUF294_put_nucleoTrafse_sb-bd"/>
</dbReference>
<feature type="domain" description="CBS" evidence="4">
    <location>
        <begin position="243"/>
        <end position="310"/>
    </location>
</feature>
<feature type="domain" description="CBS" evidence="4">
    <location>
        <begin position="316"/>
        <end position="373"/>
    </location>
</feature>
<dbReference type="AlphaFoldDB" id="A0A2M8RA87"/>
<dbReference type="CDD" id="cd05401">
    <property type="entry name" value="NT_GlnE_GlnD_like"/>
    <property type="match status" value="1"/>
</dbReference>
<organism evidence="5 6">
    <name type="scientific">Bradyrhizobium forestalis</name>
    <dbReference type="NCBI Taxonomy" id="1419263"/>
    <lineage>
        <taxon>Bacteria</taxon>
        <taxon>Pseudomonadati</taxon>
        <taxon>Pseudomonadota</taxon>
        <taxon>Alphaproteobacteria</taxon>
        <taxon>Hyphomicrobiales</taxon>
        <taxon>Nitrobacteraceae</taxon>
        <taxon>Bradyrhizobium</taxon>
    </lineage>
</organism>
<proteinExistence type="predicted"/>
<reference evidence="5 6" key="1">
    <citation type="submission" date="2017-11" db="EMBL/GenBank/DDBJ databases">
        <title>Bradyrhizobium forestalis sp. nov., an efficient nitrogen-fixing bacterium isolated from nodules of forest legume species in the Amazon.</title>
        <authorList>
            <person name="Costa E.M."/>
            <person name="Guimaraes A."/>
            <person name="Carvalho T.S."/>
            <person name="Rodrigues T.L."/>
            <person name="Ribeiro P.R.A."/>
            <person name="Lebbe L."/>
            <person name="Willems A."/>
            <person name="Moreira F.M.S."/>
        </authorList>
    </citation>
    <scope>NUCLEOTIDE SEQUENCE [LARGE SCALE GENOMIC DNA]</scope>
    <source>
        <strain evidence="5 6">INPA54B</strain>
    </source>
</reference>
<dbReference type="InterPro" id="IPR046342">
    <property type="entry name" value="CBS_dom_sf"/>
</dbReference>
<comment type="caution">
    <text evidence="5">The sequence shown here is derived from an EMBL/GenBank/DDBJ whole genome shotgun (WGS) entry which is preliminary data.</text>
</comment>
<dbReference type="PANTHER" id="PTHR30231:SF41">
    <property type="entry name" value="DNA POLYMERASE III SUBUNIT EPSILON"/>
    <property type="match status" value="1"/>
</dbReference>
<dbReference type="InterPro" id="IPR013520">
    <property type="entry name" value="Ribonucl_H"/>
</dbReference>
<dbReference type="SMART" id="SM00479">
    <property type="entry name" value="EXOIII"/>
    <property type="match status" value="1"/>
</dbReference>
<gene>
    <name evidence="5" type="ORF">CVM73_13890</name>
</gene>
<dbReference type="EMBL" id="PGVG01000009">
    <property type="protein sequence ID" value="PJG54737.1"/>
    <property type="molecule type" value="Genomic_DNA"/>
</dbReference>
<dbReference type="Gene3D" id="3.10.580.10">
    <property type="entry name" value="CBS-domain"/>
    <property type="match status" value="1"/>
</dbReference>
<dbReference type="InterPro" id="IPR000644">
    <property type="entry name" value="CBS_dom"/>
</dbReference>
<dbReference type="FunFam" id="3.30.420.10:FF:000045">
    <property type="entry name" value="3'-5' exonuclease DinG"/>
    <property type="match status" value="1"/>
</dbReference>
<comment type="subunit">
    <text evidence="2">DNA polymerase III contains a core (composed of alpha, epsilon and theta chains) that associates with a tau subunit. This core dimerizes to form the POLIII' complex. PolIII' associates with the gamma complex (composed of gamma, delta, delta', psi and chi chains) and with the beta chain to form the complete DNA polymerase III complex.</text>
</comment>
<dbReference type="RefSeq" id="WP_100232523.1">
    <property type="nucleotide sequence ID" value="NZ_PGVG01000009.1"/>
</dbReference>
<comment type="function">
    <text evidence="1">DNA polymerase III is a complex, multichain enzyme responsible for most of the replicative synthesis in bacteria. The epsilon subunit contain the editing function and is a proofreading 3'-5' exonuclease.</text>
</comment>
<evidence type="ECO:0000256" key="1">
    <source>
        <dbReference type="ARBA" id="ARBA00025483"/>
    </source>
</evidence>
<keyword evidence="6" id="KW-1185">Reference proteome</keyword>
<dbReference type="Gene3D" id="3.30.420.10">
    <property type="entry name" value="Ribonuclease H-like superfamily/Ribonuclease H"/>
    <property type="match status" value="1"/>
</dbReference>
<dbReference type="Pfam" id="PF03445">
    <property type="entry name" value="DUF294"/>
    <property type="match status" value="1"/>
</dbReference>
<dbReference type="InterPro" id="IPR036397">
    <property type="entry name" value="RNaseH_sf"/>
</dbReference>
<evidence type="ECO:0000313" key="6">
    <source>
        <dbReference type="Proteomes" id="UP000231194"/>
    </source>
</evidence>
<dbReference type="OrthoDB" id="9808528at2"/>
<accession>A0A2M8RA87</accession>
<dbReference type="PANTHER" id="PTHR30231">
    <property type="entry name" value="DNA POLYMERASE III SUBUNIT EPSILON"/>
    <property type="match status" value="1"/>
</dbReference>
<dbReference type="GO" id="GO:0008773">
    <property type="term" value="F:[protein-PII] uridylyltransferase activity"/>
    <property type="evidence" value="ECO:0007669"/>
    <property type="project" value="InterPro"/>
</dbReference>
<keyword evidence="3" id="KW-0129">CBS domain</keyword>
<dbReference type="InterPro" id="IPR005105">
    <property type="entry name" value="GlnD_Uridyltrans_N"/>
</dbReference>
<dbReference type="GO" id="GO:0045004">
    <property type="term" value="P:DNA replication proofreading"/>
    <property type="evidence" value="ECO:0007669"/>
    <property type="project" value="TreeGrafter"/>
</dbReference>
<dbReference type="GO" id="GO:0003676">
    <property type="term" value="F:nucleic acid binding"/>
    <property type="evidence" value="ECO:0007669"/>
    <property type="project" value="InterPro"/>
</dbReference>
<dbReference type="Pfam" id="PF10335">
    <property type="entry name" value="DUF294_C"/>
    <property type="match status" value="1"/>
</dbReference>
<protein>
    <submittedName>
        <fullName evidence="5">DNA polymerase III subunit epsilon</fullName>
    </submittedName>
</protein>
<dbReference type="PROSITE" id="PS51371">
    <property type="entry name" value="CBS"/>
    <property type="match status" value="2"/>
</dbReference>
<dbReference type="GO" id="GO:0008408">
    <property type="term" value="F:3'-5' exonuclease activity"/>
    <property type="evidence" value="ECO:0007669"/>
    <property type="project" value="TreeGrafter"/>
</dbReference>
<evidence type="ECO:0000313" key="5">
    <source>
        <dbReference type="EMBL" id="PJG54737.1"/>
    </source>
</evidence>
<dbReference type="SUPFAM" id="SSF53098">
    <property type="entry name" value="Ribonuclease H-like"/>
    <property type="match status" value="1"/>
</dbReference>
<dbReference type="GO" id="GO:0005829">
    <property type="term" value="C:cytosol"/>
    <property type="evidence" value="ECO:0007669"/>
    <property type="project" value="TreeGrafter"/>
</dbReference>
<evidence type="ECO:0000256" key="2">
    <source>
        <dbReference type="ARBA" id="ARBA00026073"/>
    </source>
</evidence>
<dbReference type="InterPro" id="IPR012337">
    <property type="entry name" value="RNaseH-like_sf"/>
</dbReference>
<dbReference type="Proteomes" id="UP000231194">
    <property type="component" value="Unassembled WGS sequence"/>
</dbReference>